<sequence>MPAACFCSVCKANNPYDGCLVSNSTRFIRHEAEDQNRMREAAERRSVAAAISELPTINHDDMAYGIYVYRDSQNCPNVCQF</sequence>
<proteinExistence type="predicted"/>
<evidence type="ECO:0000313" key="2">
    <source>
        <dbReference type="Proteomes" id="UP000053815"/>
    </source>
</evidence>
<evidence type="ECO:0000313" key="1">
    <source>
        <dbReference type="EMBL" id="GAN04071.1"/>
    </source>
</evidence>
<reference evidence="1" key="1">
    <citation type="submission" date="2014-09" db="EMBL/GenBank/DDBJ databases">
        <title>Draft genome sequence of an oleaginous Mucoromycotina fungus Mucor ambiguus NBRC6742.</title>
        <authorList>
            <person name="Takeda I."/>
            <person name="Yamane N."/>
            <person name="Morita T."/>
            <person name="Tamano K."/>
            <person name="Machida M."/>
            <person name="Baker S."/>
            <person name="Koike H."/>
        </authorList>
    </citation>
    <scope>NUCLEOTIDE SEQUENCE</scope>
    <source>
        <strain evidence="1">NBRC 6742</strain>
    </source>
</reference>
<name>A0A0C9M4B8_9FUNG</name>
<keyword evidence="2" id="KW-1185">Reference proteome</keyword>
<organism evidence="1">
    <name type="scientific">Mucor ambiguus</name>
    <dbReference type="NCBI Taxonomy" id="91626"/>
    <lineage>
        <taxon>Eukaryota</taxon>
        <taxon>Fungi</taxon>
        <taxon>Fungi incertae sedis</taxon>
        <taxon>Mucoromycota</taxon>
        <taxon>Mucoromycotina</taxon>
        <taxon>Mucoromycetes</taxon>
        <taxon>Mucorales</taxon>
        <taxon>Mucorineae</taxon>
        <taxon>Mucoraceae</taxon>
        <taxon>Mucor</taxon>
    </lineage>
</organism>
<protein>
    <submittedName>
        <fullName evidence="1">Uncharacterized protein</fullName>
    </submittedName>
</protein>
<dbReference type="AlphaFoldDB" id="A0A0C9M4B8"/>
<gene>
    <name evidence="1" type="ORF">MAM1_0054c03530</name>
</gene>
<dbReference type="EMBL" id="DF836343">
    <property type="protein sequence ID" value="GAN04071.1"/>
    <property type="molecule type" value="Genomic_DNA"/>
</dbReference>
<dbReference type="Proteomes" id="UP000053815">
    <property type="component" value="Unassembled WGS sequence"/>
</dbReference>
<accession>A0A0C9M4B8</accession>